<gene>
    <name evidence="1" type="ORF">Prum_061300</name>
</gene>
<name>A0A6V8LBV0_9ACTN</name>
<evidence type="ECO:0000313" key="1">
    <source>
        <dbReference type="EMBL" id="GFJ92488.1"/>
    </source>
</evidence>
<organism evidence="1 2">
    <name type="scientific">Phytohabitans rumicis</name>
    <dbReference type="NCBI Taxonomy" id="1076125"/>
    <lineage>
        <taxon>Bacteria</taxon>
        <taxon>Bacillati</taxon>
        <taxon>Actinomycetota</taxon>
        <taxon>Actinomycetes</taxon>
        <taxon>Micromonosporales</taxon>
        <taxon>Micromonosporaceae</taxon>
    </lineage>
</organism>
<evidence type="ECO:0000313" key="2">
    <source>
        <dbReference type="Proteomes" id="UP000482960"/>
    </source>
</evidence>
<accession>A0A6V8LBV0</accession>
<sequence length="262" mass="26877">MRSVLAGLRRLVIPWGARTGPRIVLATGLTAPLSDAAILFYVDETRAYLIDVDLSGGVLGEFGLSLVNLQSMTPLDVLRVSAGGGTGTQMTLTIGEDVMQTVLRALGSAGITVNPADIAIVGPVAVDNIDVSGALTGDGIGVTRAAFRSTDSAARANTIAPADDDQLTFPDLPANSVWALDGWLRWSCTSPTPGLRSDFTGPLGADMVRSFFAQPTSGTTTIGPIDTGSAGSIGADDTRQTINGVAAGDLRATLTMGASRVM</sequence>
<dbReference type="EMBL" id="BLPG01000001">
    <property type="protein sequence ID" value="GFJ92488.1"/>
    <property type="molecule type" value="Genomic_DNA"/>
</dbReference>
<dbReference type="RefSeq" id="WP_173079354.1">
    <property type="nucleotide sequence ID" value="NZ_BLPG01000001.1"/>
</dbReference>
<keyword evidence="2" id="KW-1185">Reference proteome</keyword>
<protein>
    <submittedName>
        <fullName evidence="1">Uncharacterized protein</fullName>
    </submittedName>
</protein>
<proteinExistence type="predicted"/>
<comment type="caution">
    <text evidence="1">The sequence shown here is derived from an EMBL/GenBank/DDBJ whole genome shotgun (WGS) entry which is preliminary data.</text>
</comment>
<reference evidence="1 2" key="2">
    <citation type="submission" date="2020-03" db="EMBL/GenBank/DDBJ databases">
        <authorList>
            <person name="Ichikawa N."/>
            <person name="Kimura A."/>
            <person name="Kitahashi Y."/>
            <person name="Uohara A."/>
        </authorList>
    </citation>
    <scope>NUCLEOTIDE SEQUENCE [LARGE SCALE GENOMIC DNA]</scope>
    <source>
        <strain evidence="1 2">NBRC 108638</strain>
    </source>
</reference>
<dbReference type="AlphaFoldDB" id="A0A6V8LBV0"/>
<dbReference type="Proteomes" id="UP000482960">
    <property type="component" value="Unassembled WGS sequence"/>
</dbReference>
<reference evidence="1 2" key="1">
    <citation type="submission" date="2020-03" db="EMBL/GenBank/DDBJ databases">
        <title>Whole genome shotgun sequence of Phytohabitans rumicis NBRC 108638.</title>
        <authorList>
            <person name="Komaki H."/>
            <person name="Tamura T."/>
        </authorList>
    </citation>
    <scope>NUCLEOTIDE SEQUENCE [LARGE SCALE GENOMIC DNA]</scope>
    <source>
        <strain evidence="1 2">NBRC 108638</strain>
    </source>
</reference>